<accession>A0A1E4TUW9</accession>
<dbReference type="Proteomes" id="UP000094236">
    <property type="component" value="Unassembled WGS sequence"/>
</dbReference>
<dbReference type="EMBL" id="KV454014">
    <property type="protein sequence ID" value="ODV95541.1"/>
    <property type="molecule type" value="Genomic_DNA"/>
</dbReference>
<protein>
    <submittedName>
        <fullName evidence="1">Uncharacterized protein</fullName>
    </submittedName>
</protein>
<dbReference type="AlphaFoldDB" id="A0A1E4TUW9"/>
<gene>
    <name evidence="1" type="ORF">PACTADRAFT_34107</name>
</gene>
<name>A0A1E4TUW9_PACTA</name>
<evidence type="ECO:0000313" key="2">
    <source>
        <dbReference type="Proteomes" id="UP000094236"/>
    </source>
</evidence>
<keyword evidence="2" id="KW-1185">Reference proteome</keyword>
<reference evidence="2" key="1">
    <citation type="submission" date="2016-05" db="EMBL/GenBank/DDBJ databases">
        <title>Comparative genomics of biotechnologically important yeasts.</title>
        <authorList>
            <consortium name="DOE Joint Genome Institute"/>
            <person name="Riley R."/>
            <person name="Haridas S."/>
            <person name="Wolfe K.H."/>
            <person name="Lopes M.R."/>
            <person name="Hittinger C.T."/>
            <person name="Goker M."/>
            <person name="Salamov A."/>
            <person name="Wisecaver J."/>
            <person name="Long T.M."/>
            <person name="Aerts A.L."/>
            <person name="Barry K."/>
            <person name="Choi C."/>
            <person name="Clum A."/>
            <person name="Coughlan A.Y."/>
            <person name="Deshpande S."/>
            <person name="Douglass A.P."/>
            <person name="Hanson S.J."/>
            <person name="Klenk H.-P."/>
            <person name="Labutti K."/>
            <person name="Lapidus A."/>
            <person name="Lindquist E."/>
            <person name="Lipzen A."/>
            <person name="Meier-Kolthoff J.P."/>
            <person name="Ohm R.A."/>
            <person name="Otillar R.P."/>
            <person name="Pangilinan J."/>
            <person name="Peng Y."/>
            <person name="Rokas A."/>
            <person name="Rosa C.A."/>
            <person name="Scheuner C."/>
            <person name="Sibirny A.A."/>
            <person name="Slot J.C."/>
            <person name="Stielow J.B."/>
            <person name="Sun H."/>
            <person name="Kurtzman C.P."/>
            <person name="Blackwell M."/>
            <person name="Grigoriev I.V."/>
            <person name="Jeffries T.W."/>
        </authorList>
    </citation>
    <scope>NUCLEOTIDE SEQUENCE [LARGE SCALE GENOMIC DNA]</scope>
    <source>
        <strain evidence="2">NRRL Y-2460</strain>
    </source>
</reference>
<sequence length="122" mass="13153">MPARIPITSCLDSSQGSGGTVGVSFSVEIEIAANPTFSMASPILDLISLSTSFSVSKTFSLTSSYQCTVKKGKKGQLYASPIIVDAVFQKKALSQENDDSDWSAPFKVSVPVLCYKVYRRIM</sequence>
<organism evidence="1 2">
    <name type="scientific">Pachysolen tannophilus NRRL Y-2460</name>
    <dbReference type="NCBI Taxonomy" id="669874"/>
    <lineage>
        <taxon>Eukaryota</taxon>
        <taxon>Fungi</taxon>
        <taxon>Dikarya</taxon>
        <taxon>Ascomycota</taxon>
        <taxon>Saccharomycotina</taxon>
        <taxon>Pichiomycetes</taxon>
        <taxon>Pachysolenaceae</taxon>
        <taxon>Pachysolen</taxon>
    </lineage>
</organism>
<proteinExistence type="predicted"/>
<evidence type="ECO:0000313" key="1">
    <source>
        <dbReference type="EMBL" id="ODV95541.1"/>
    </source>
</evidence>